<organism evidence="1 2">
    <name type="scientific">Elysia chlorotica</name>
    <name type="common">Eastern emerald elysia</name>
    <name type="synonym">Sea slug</name>
    <dbReference type="NCBI Taxonomy" id="188477"/>
    <lineage>
        <taxon>Eukaryota</taxon>
        <taxon>Metazoa</taxon>
        <taxon>Spiralia</taxon>
        <taxon>Lophotrochozoa</taxon>
        <taxon>Mollusca</taxon>
        <taxon>Gastropoda</taxon>
        <taxon>Heterobranchia</taxon>
        <taxon>Euthyneura</taxon>
        <taxon>Panpulmonata</taxon>
        <taxon>Sacoglossa</taxon>
        <taxon>Placobranchoidea</taxon>
        <taxon>Plakobranchidae</taxon>
        <taxon>Elysia</taxon>
    </lineage>
</organism>
<protein>
    <submittedName>
        <fullName evidence="1">Uncharacterized protein</fullName>
    </submittedName>
</protein>
<dbReference type="Proteomes" id="UP000271974">
    <property type="component" value="Unassembled WGS sequence"/>
</dbReference>
<keyword evidence="2" id="KW-1185">Reference proteome</keyword>
<accession>A0A433SY04</accession>
<gene>
    <name evidence="1" type="ORF">EGW08_018044</name>
</gene>
<feature type="non-terminal residue" evidence="1">
    <location>
        <position position="1"/>
    </location>
</feature>
<evidence type="ECO:0000313" key="1">
    <source>
        <dbReference type="EMBL" id="RUS74196.1"/>
    </source>
</evidence>
<evidence type="ECO:0000313" key="2">
    <source>
        <dbReference type="Proteomes" id="UP000271974"/>
    </source>
</evidence>
<dbReference type="AlphaFoldDB" id="A0A433SY04"/>
<dbReference type="EMBL" id="RQTK01000856">
    <property type="protein sequence ID" value="RUS74196.1"/>
    <property type="molecule type" value="Genomic_DNA"/>
</dbReference>
<proteinExistence type="predicted"/>
<reference evidence="1 2" key="1">
    <citation type="submission" date="2019-01" db="EMBL/GenBank/DDBJ databases">
        <title>A draft genome assembly of the solar-powered sea slug Elysia chlorotica.</title>
        <authorList>
            <person name="Cai H."/>
            <person name="Li Q."/>
            <person name="Fang X."/>
            <person name="Li J."/>
            <person name="Curtis N.E."/>
            <person name="Altenburger A."/>
            <person name="Shibata T."/>
            <person name="Feng M."/>
            <person name="Maeda T."/>
            <person name="Schwartz J.A."/>
            <person name="Shigenobu S."/>
            <person name="Lundholm N."/>
            <person name="Nishiyama T."/>
            <person name="Yang H."/>
            <person name="Hasebe M."/>
            <person name="Li S."/>
            <person name="Pierce S.K."/>
            <person name="Wang J."/>
        </authorList>
    </citation>
    <scope>NUCLEOTIDE SEQUENCE [LARGE SCALE GENOMIC DNA]</scope>
    <source>
        <strain evidence="1">EC2010</strain>
        <tissue evidence="1">Whole organism of an adult</tissue>
    </source>
</reference>
<sequence>RPYLRYETVHVKLVTTGKQVETSRHQRVTTTGAFVLRLDQRIPVARKNALLSLNLLPDFLGALRGFLHLLLQAVNVLVILLEGRDDSVL</sequence>
<comment type="caution">
    <text evidence="1">The sequence shown here is derived from an EMBL/GenBank/DDBJ whole genome shotgun (WGS) entry which is preliminary data.</text>
</comment>
<feature type="non-terminal residue" evidence="1">
    <location>
        <position position="89"/>
    </location>
</feature>
<name>A0A433SY04_ELYCH</name>